<feature type="domain" description="Purine catabolism PurC-like" evidence="2">
    <location>
        <begin position="8"/>
        <end position="126"/>
    </location>
</feature>
<dbReference type="Pfam" id="PF07905">
    <property type="entry name" value="PucR"/>
    <property type="match status" value="1"/>
</dbReference>
<feature type="domain" description="CdaR GGDEF-like" evidence="4">
    <location>
        <begin position="307"/>
        <end position="430"/>
    </location>
</feature>
<comment type="similarity">
    <text evidence="1">Belongs to the CdaR family.</text>
</comment>
<dbReference type="InterPro" id="IPR041522">
    <property type="entry name" value="CdaR_GGDEF"/>
</dbReference>
<dbReference type="PANTHER" id="PTHR33744:SF1">
    <property type="entry name" value="DNA-BINDING TRANSCRIPTIONAL ACTIVATOR ADER"/>
    <property type="match status" value="1"/>
</dbReference>
<accession>A0AAJ5ZWX7</accession>
<dbReference type="Gene3D" id="1.10.10.2840">
    <property type="entry name" value="PucR C-terminal helix-turn-helix domain"/>
    <property type="match status" value="1"/>
</dbReference>
<reference evidence="5" key="1">
    <citation type="submission" date="2023-04" db="EMBL/GenBank/DDBJ databases">
        <title>Genomic of Limosilactobacillus fermentum MSJK0025.</title>
        <authorList>
            <person name="Yang S."/>
        </authorList>
    </citation>
    <scope>NUCLEOTIDE SEQUENCE</scope>
    <source>
        <strain evidence="5">MSJK0025</strain>
    </source>
</reference>
<evidence type="ECO:0000313" key="6">
    <source>
        <dbReference type="Proteomes" id="UP001218104"/>
    </source>
</evidence>
<dbReference type="InterPro" id="IPR025736">
    <property type="entry name" value="PucR_C-HTH_dom"/>
</dbReference>
<feature type="domain" description="PucR C-terminal helix-turn-helix" evidence="3">
    <location>
        <begin position="483"/>
        <end position="540"/>
    </location>
</feature>
<dbReference type="Pfam" id="PF17853">
    <property type="entry name" value="GGDEF_2"/>
    <property type="match status" value="1"/>
</dbReference>
<organism evidence="5 6">
    <name type="scientific">Limosilactobacillus fermentum</name>
    <name type="common">Lactobacillus fermentum</name>
    <dbReference type="NCBI Taxonomy" id="1613"/>
    <lineage>
        <taxon>Bacteria</taxon>
        <taxon>Bacillati</taxon>
        <taxon>Bacillota</taxon>
        <taxon>Bacilli</taxon>
        <taxon>Lactobacillales</taxon>
        <taxon>Lactobacillaceae</taxon>
        <taxon>Limosilactobacillus</taxon>
    </lineage>
</organism>
<evidence type="ECO:0000259" key="2">
    <source>
        <dbReference type="Pfam" id="PF07905"/>
    </source>
</evidence>
<evidence type="ECO:0000259" key="4">
    <source>
        <dbReference type="Pfam" id="PF17853"/>
    </source>
</evidence>
<dbReference type="RefSeq" id="WP_099032524.1">
    <property type="nucleotide sequence ID" value="NZ_CP035055.1"/>
</dbReference>
<dbReference type="InterPro" id="IPR012914">
    <property type="entry name" value="PucR_dom"/>
</dbReference>
<name>A0AAJ5ZWX7_LIMFE</name>
<dbReference type="EMBL" id="CP121468">
    <property type="protein sequence ID" value="WFR89365.1"/>
    <property type="molecule type" value="Genomic_DNA"/>
</dbReference>
<dbReference type="InterPro" id="IPR042070">
    <property type="entry name" value="PucR_C-HTH_sf"/>
</dbReference>
<dbReference type="PANTHER" id="PTHR33744">
    <property type="entry name" value="CARBOHYDRATE DIACID REGULATOR"/>
    <property type="match status" value="1"/>
</dbReference>
<dbReference type="Proteomes" id="UP001218104">
    <property type="component" value="Chromosome"/>
</dbReference>
<sequence>MSTSLVSLLNLPRFAELKVLSTHKILDRPVYSVEITETPDVASYIPEHPIILTTAMYFKDDQSQLKRFMDTLAAKKVAALGIKVGRFIDRVDDDIVDYATKIDLPLIKVPSSQPLGTLLYQMLSYIWDAKTEQMTYALDIQKNFTRLMMHDVSSGRFVSELGKVIKVPVILLSPWNKVVSHSHFFSNSNHPVSYYTDQIKASHYQKIRHHKGSFLINDLDGNPIQILGYPVRVAEYFPFHLIILKPETIPYPISEFAIDQAVLVLTFMLYKNQKVQESLDTLTSDFFDQLLTNEGPAPAATFSRHWLELGAQYGLIKSNYYQVGIAHCVNTKKTASRLIYQREAISVANRWLQEKLPRHLKDVIIFKLTRSDELILIFQSFSRDTERILTNLSTELSKAVGIHLRFSIGNSYDRLSGIANSYIEARTAVRDFPQELSPTIVNYYHPKGLVGLFEDVDPDRIHYYCEKVLGDLAFPSEPAMQDLRKTLRCYLSYNCEITKTATVLFLHRNTIKYRIKQCEKILGKTIKDPQTSLNIRLALELSAGENQADLLE</sequence>
<dbReference type="InterPro" id="IPR051448">
    <property type="entry name" value="CdaR-like_regulators"/>
</dbReference>
<dbReference type="AlphaFoldDB" id="A0AAJ5ZWX7"/>
<protein>
    <submittedName>
        <fullName evidence="5">PucR family transcriptional regulator ligand-binding domain-containing protein</fullName>
    </submittedName>
</protein>
<proteinExistence type="inferred from homology"/>
<evidence type="ECO:0000313" key="5">
    <source>
        <dbReference type="EMBL" id="WFR89365.1"/>
    </source>
</evidence>
<dbReference type="Pfam" id="PF13556">
    <property type="entry name" value="HTH_30"/>
    <property type="match status" value="1"/>
</dbReference>
<evidence type="ECO:0000256" key="1">
    <source>
        <dbReference type="ARBA" id="ARBA00006754"/>
    </source>
</evidence>
<gene>
    <name evidence="5" type="ORF">P8634_00990</name>
</gene>
<evidence type="ECO:0000259" key="3">
    <source>
        <dbReference type="Pfam" id="PF13556"/>
    </source>
</evidence>